<protein>
    <submittedName>
        <fullName evidence="2">Uncharacterized protein</fullName>
    </submittedName>
</protein>
<proteinExistence type="predicted"/>
<gene>
    <name evidence="2" type="ORF">A3G49_00345</name>
</gene>
<evidence type="ECO:0000313" key="2">
    <source>
        <dbReference type="EMBL" id="OHA13526.1"/>
    </source>
</evidence>
<evidence type="ECO:0000313" key="3">
    <source>
        <dbReference type="Proteomes" id="UP000177171"/>
    </source>
</evidence>
<keyword evidence="1" id="KW-0472">Membrane</keyword>
<feature type="transmembrane region" description="Helical" evidence="1">
    <location>
        <begin position="7"/>
        <end position="26"/>
    </location>
</feature>
<dbReference type="Proteomes" id="UP000177171">
    <property type="component" value="Unassembled WGS sequence"/>
</dbReference>
<sequence length="108" mass="12238">MFFGIGLPLQGIGLIVGLVGLGLDFFFQSGLKPDAWVLWSWCLSSCFIGALLLGHTLLGFQTKTAYERTRDHIRAFGRVDDRFYNCYDNYCDRAGVRMAKAEFMRASR</sequence>
<dbReference type="EMBL" id="MHQY01000025">
    <property type="protein sequence ID" value="OHA13526.1"/>
    <property type="molecule type" value="Genomic_DNA"/>
</dbReference>
<keyword evidence="1" id="KW-0812">Transmembrane</keyword>
<organism evidence="2 3">
    <name type="scientific">Candidatus Sungbacteria bacterium RIFCSPLOWO2_12_FULL_41_11</name>
    <dbReference type="NCBI Taxonomy" id="1802286"/>
    <lineage>
        <taxon>Bacteria</taxon>
        <taxon>Candidatus Sungiibacteriota</taxon>
    </lineage>
</organism>
<dbReference type="AlphaFoldDB" id="A0A1G2LPJ5"/>
<accession>A0A1G2LPJ5</accession>
<evidence type="ECO:0000256" key="1">
    <source>
        <dbReference type="SAM" id="Phobius"/>
    </source>
</evidence>
<comment type="caution">
    <text evidence="2">The sequence shown here is derived from an EMBL/GenBank/DDBJ whole genome shotgun (WGS) entry which is preliminary data.</text>
</comment>
<feature type="transmembrane region" description="Helical" evidence="1">
    <location>
        <begin position="38"/>
        <end position="60"/>
    </location>
</feature>
<keyword evidence="1" id="KW-1133">Transmembrane helix</keyword>
<name>A0A1G2LPJ5_9BACT</name>
<reference evidence="2 3" key="1">
    <citation type="journal article" date="2016" name="Nat. Commun.">
        <title>Thousands of microbial genomes shed light on interconnected biogeochemical processes in an aquifer system.</title>
        <authorList>
            <person name="Anantharaman K."/>
            <person name="Brown C.T."/>
            <person name="Hug L.A."/>
            <person name="Sharon I."/>
            <person name="Castelle C.J."/>
            <person name="Probst A.J."/>
            <person name="Thomas B.C."/>
            <person name="Singh A."/>
            <person name="Wilkins M.J."/>
            <person name="Karaoz U."/>
            <person name="Brodie E.L."/>
            <person name="Williams K.H."/>
            <person name="Hubbard S.S."/>
            <person name="Banfield J.F."/>
        </authorList>
    </citation>
    <scope>NUCLEOTIDE SEQUENCE [LARGE SCALE GENOMIC DNA]</scope>
</reference>